<feature type="compositionally biased region" description="Polar residues" evidence="2">
    <location>
        <begin position="145"/>
        <end position="156"/>
    </location>
</feature>
<reference evidence="3" key="1">
    <citation type="journal article" date="2016" name="Insect Biochem. Mol. Biol.">
        <title>Multifaceted biological insights from a draft genome sequence of the tobacco hornworm moth, Manduca sexta.</title>
        <authorList>
            <person name="Kanost M.R."/>
            <person name="Arrese E.L."/>
            <person name="Cao X."/>
            <person name="Chen Y.R."/>
            <person name="Chellapilla S."/>
            <person name="Goldsmith M.R."/>
            <person name="Grosse-Wilde E."/>
            <person name="Heckel D.G."/>
            <person name="Herndon N."/>
            <person name="Jiang H."/>
            <person name="Papanicolaou A."/>
            <person name="Qu J."/>
            <person name="Soulages J.L."/>
            <person name="Vogel H."/>
            <person name="Walters J."/>
            <person name="Waterhouse R.M."/>
            <person name="Ahn S.J."/>
            <person name="Almeida F.C."/>
            <person name="An C."/>
            <person name="Aqrawi P."/>
            <person name="Bretschneider A."/>
            <person name="Bryant W.B."/>
            <person name="Bucks S."/>
            <person name="Chao H."/>
            <person name="Chevignon G."/>
            <person name="Christen J.M."/>
            <person name="Clarke D.F."/>
            <person name="Dittmer N.T."/>
            <person name="Ferguson L.C.F."/>
            <person name="Garavelou S."/>
            <person name="Gordon K.H.J."/>
            <person name="Gunaratna R.T."/>
            <person name="Han Y."/>
            <person name="Hauser F."/>
            <person name="He Y."/>
            <person name="Heidel-Fischer H."/>
            <person name="Hirsh A."/>
            <person name="Hu Y."/>
            <person name="Jiang H."/>
            <person name="Kalra D."/>
            <person name="Klinner C."/>
            <person name="Konig C."/>
            <person name="Kovar C."/>
            <person name="Kroll A.R."/>
            <person name="Kuwar S.S."/>
            <person name="Lee S.L."/>
            <person name="Lehman R."/>
            <person name="Li K."/>
            <person name="Li Z."/>
            <person name="Liang H."/>
            <person name="Lovelace S."/>
            <person name="Lu Z."/>
            <person name="Mansfield J.H."/>
            <person name="McCulloch K.J."/>
            <person name="Mathew T."/>
            <person name="Morton B."/>
            <person name="Muzny D.M."/>
            <person name="Neunemann D."/>
            <person name="Ongeri F."/>
            <person name="Pauchet Y."/>
            <person name="Pu L.L."/>
            <person name="Pyrousis I."/>
            <person name="Rao X.J."/>
            <person name="Redding A."/>
            <person name="Roesel C."/>
            <person name="Sanchez-Gracia A."/>
            <person name="Schaack S."/>
            <person name="Shukla A."/>
            <person name="Tetreau G."/>
            <person name="Wang Y."/>
            <person name="Xiong G.H."/>
            <person name="Traut W."/>
            <person name="Walsh T.K."/>
            <person name="Worley K.C."/>
            <person name="Wu D."/>
            <person name="Wu W."/>
            <person name="Wu Y.Q."/>
            <person name="Zhang X."/>
            <person name="Zou Z."/>
            <person name="Zucker H."/>
            <person name="Briscoe A.D."/>
            <person name="Burmester T."/>
            <person name="Clem R.J."/>
            <person name="Feyereisen R."/>
            <person name="Grimmelikhuijzen C.J.P."/>
            <person name="Hamodrakas S.J."/>
            <person name="Hansson B.S."/>
            <person name="Huguet E."/>
            <person name="Jermiin L.S."/>
            <person name="Lan Q."/>
            <person name="Lehman H.K."/>
            <person name="Lorenzen M."/>
            <person name="Merzendorfer H."/>
            <person name="Michalopoulos I."/>
            <person name="Morton D.B."/>
            <person name="Muthukrishnan S."/>
            <person name="Oakeshott J.G."/>
            <person name="Palmer W."/>
            <person name="Park Y."/>
            <person name="Passarelli A.L."/>
            <person name="Rozas J."/>
            <person name="Schwartz L.M."/>
            <person name="Smith W."/>
            <person name="Southgate A."/>
            <person name="Vilcinskas A."/>
            <person name="Vogt R."/>
            <person name="Wang P."/>
            <person name="Werren J."/>
            <person name="Yu X.Q."/>
            <person name="Zhou J.J."/>
            <person name="Brown S.J."/>
            <person name="Scherer S.E."/>
            <person name="Richards S."/>
            <person name="Blissard G.W."/>
        </authorList>
    </citation>
    <scope>NUCLEOTIDE SEQUENCE</scope>
</reference>
<name>A0A922CHZ1_MANSE</name>
<dbReference type="PROSITE" id="PS50088">
    <property type="entry name" value="ANK_REPEAT"/>
    <property type="match status" value="1"/>
</dbReference>
<feature type="region of interest" description="Disordered" evidence="2">
    <location>
        <begin position="132"/>
        <end position="156"/>
    </location>
</feature>
<dbReference type="Proteomes" id="UP000791440">
    <property type="component" value="Unassembled WGS sequence"/>
</dbReference>
<dbReference type="EMBL" id="JH668331">
    <property type="protein sequence ID" value="KAG6446298.1"/>
    <property type="molecule type" value="Genomic_DNA"/>
</dbReference>
<evidence type="ECO:0000313" key="4">
    <source>
        <dbReference type="Proteomes" id="UP000791440"/>
    </source>
</evidence>
<sequence length="156" mass="17644">MENNRNKIKKYIVLNKVNKLTELLRGGLDPNFEGGWPIRLGARYGNWSIVKTLIQFGADPHLLSESGKTLEQLAKGYKLSHLLNISNMEHFHDNATSPNARRPDIRNTLTPPQTYSRNLSPSVARFFYQSASRTPVEQQRGVRVPTSSPTTNLLND</sequence>
<feature type="compositionally biased region" description="Polar residues" evidence="2">
    <location>
        <begin position="107"/>
        <end position="118"/>
    </location>
</feature>
<dbReference type="InterPro" id="IPR002110">
    <property type="entry name" value="Ankyrin_rpt"/>
</dbReference>
<evidence type="ECO:0000256" key="2">
    <source>
        <dbReference type="SAM" id="MobiDB-lite"/>
    </source>
</evidence>
<comment type="caution">
    <text evidence="3">The sequence shown here is derived from an EMBL/GenBank/DDBJ whole genome shotgun (WGS) entry which is preliminary data.</text>
</comment>
<keyword evidence="4" id="KW-1185">Reference proteome</keyword>
<accession>A0A922CHZ1</accession>
<reference evidence="3" key="2">
    <citation type="submission" date="2020-12" db="EMBL/GenBank/DDBJ databases">
        <authorList>
            <person name="Kanost M."/>
        </authorList>
    </citation>
    <scope>NUCLEOTIDE SEQUENCE</scope>
</reference>
<keyword evidence="1" id="KW-0040">ANK repeat</keyword>
<feature type="repeat" description="ANK" evidence="1">
    <location>
        <begin position="33"/>
        <end position="65"/>
    </location>
</feature>
<protein>
    <submittedName>
        <fullName evidence="3">Uncharacterized protein</fullName>
    </submittedName>
</protein>
<organism evidence="3 4">
    <name type="scientific">Manduca sexta</name>
    <name type="common">Tobacco hawkmoth</name>
    <name type="synonym">Tobacco hornworm</name>
    <dbReference type="NCBI Taxonomy" id="7130"/>
    <lineage>
        <taxon>Eukaryota</taxon>
        <taxon>Metazoa</taxon>
        <taxon>Ecdysozoa</taxon>
        <taxon>Arthropoda</taxon>
        <taxon>Hexapoda</taxon>
        <taxon>Insecta</taxon>
        <taxon>Pterygota</taxon>
        <taxon>Neoptera</taxon>
        <taxon>Endopterygota</taxon>
        <taxon>Lepidoptera</taxon>
        <taxon>Glossata</taxon>
        <taxon>Ditrysia</taxon>
        <taxon>Bombycoidea</taxon>
        <taxon>Sphingidae</taxon>
        <taxon>Sphinginae</taxon>
        <taxon>Sphingini</taxon>
        <taxon>Manduca</taxon>
    </lineage>
</organism>
<evidence type="ECO:0000256" key="1">
    <source>
        <dbReference type="PROSITE-ProRule" id="PRU00023"/>
    </source>
</evidence>
<feature type="region of interest" description="Disordered" evidence="2">
    <location>
        <begin position="93"/>
        <end position="118"/>
    </location>
</feature>
<gene>
    <name evidence="3" type="ORF">O3G_MSEX004387</name>
</gene>
<proteinExistence type="predicted"/>
<evidence type="ECO:0000313" key="3">
    <source>
        <dbReference type="EMBL" id="KAG6446298.1"/>
    </source>
</evidence>
<dbReference type="AlphaFoldDB" id="A0A922CHZ1"/>